<name>A0AAU9AHK6_LYSEN</name>
<dbReference type="AlphaFoldDB" id="A0AAU9AHK6"/>
<dbReference type="KEGG" id="lem:LEN_1846"/>
<proteinExistence type="predicted"/>
<dbReference type="EMBL" id="AP014940">
    <property type="protein sequence ID" value="BAV97333.1"/>
    <property type="molecule type" value="Genomic_DNA"/>
</dbReference>
<sequence>MTDHATAAGETPESEPIQDEVAGFLAELEASALALDAALHFDERAAVKPAYDRLMRIAGAYRELPARLSNASAACARPQAAGAVDETAADVDAILAVLGEMSAGVEHYHRLAGALARLQSRLAAALARSAQ</sequence>
<accession>A0AAU9AHK6</accession>
<evidence type="ECO:0008006" key="3">
    <source>
        <dbReference type="Google" id="ProtNLM"/>
    </source>
</evidence>
<gene>
    <name evidence="1" type="ORF">LEN_1846</name>
</gene>
<reference evidence="1 2" key="1">
    <citation type="journal article" date="2017" name="DNA Res.">
        <title>Complete genome sequence and expression profile of the commercial lytic enzyme producer Lysobacter enzymogenes M497-1.</title>
        <authorList>
            <person name="Takami H."/>
            <person name="Toyoda A."/>
            <person name="Uchiyama I."/>
            <person name="Itoh T."/>
            <person name="Takaki Y."/>
            <person name="Arai W."/>
            <person name="Nishi S."/>
            <person name="Kawai M."/>
            <person name="Shinya K."/>
            <person name="Ikeda H."/>
        </authorList>
    </citation>
    <scope>NUCLEOTIDE SEQUENCE [LARGE SCALE GENOMIC DNA]</scope>
    <source>
        <strain evidence="1 2">M497-1</strain>
    </source>
</reference>
<dbReference type="RefSeq" id="WP_096377505.1">
    <property type="nucleotide sequence ID" value="NZ_AP014940.1"/>
</dbReference>
<dbReference type="Proteomes" id="UP000218824">
    <property type="component" value="Chromosome"/>
</dbReference>
<organism evidence="1 2">
    <name type="scientific">Lysobacter enzymogenes</name>
    <dbReference type="NCBI Taxonomy" id="69"/>
    <lineage>
        <taxon>Bacteria</taxon>
        <taxon>Pseudomonadati</taxon>
        <taxon>Pseudomonadota</taxon>
        <taxon>Gammaproteobacteria</taxon>
        <taxon>Lysobacterales</taxon>
        <taxon>Lysobacteraceae</taxon>
        <taxon>Lysobacter</taxon>
    </lineage>
</organism>
<evidence type="ECO:0000313" key="1">
    <source>
        <dbReference type="EMBL" id="BAV97333.1"/>
    </source>
</evidence>
<dbReference type="GeneID" id="83063713"/>
<protein>
    <recommendedName>
        <fullName evidence="3">DUF2383 domain-containing protein</fullName>
    </recommendedName>
</protein>
<evidence type="ECO:0000313" key="2">
    <source>
        <dbReference type="Proteomes" id="UP000218824"/>
    </source>
</evidence>